<reference evidence="7 8" key="1">
    <citation type="submission" date="2019-08" db="EMBL/GenBank/DDBJ databases">
        <title>A chromosome-level genome assembly, high-density linkage maps, and genome scans reveal the genomic architecture of hybrid incompatibilities underlying speciation via character displacement in darters (Percidae: Etheostominae).</title>
        <authorList>
            <person name="Moran R.L."/>
            <person name="Catchen J.M."/>
            <person name="Fuller R.C."/>
        </authorList>
    </citation>
    <scope>NUCLEOTIDE SEQUENCE [LARGE SCALE GENOMIC DNA]</scope>
    <source>
        <strain evidence="7">EspeVRDwgs_2016</strain>
        <tissue evidence="7">Muscle</tissue>
    </source>
</reference>
<dbReference type="GO" id="GO:0004045">
    <property type="term" value="F:peptidyl-tRNA hydrolase activity"/>
    <property type="evidence" value="ECO:0007669"/>
    <property type="project" value="UniProtKB-EC"/>
</dbReference>
<dbReference type="InterPro" id="IPR052104">
    <property type="entry name" value="Mito_Release_Factor_mL62"/>
</dbReference>
<evidence type="ECO:0000313" key="7">
    <source>
        <dbReference type="EMBL" id="KAA8581110.1"/>
    </source>
</evidence>
<dbReference type="Pfam" id="PF00472">
    <property type="entry name" value="RF-1"/>
    <property type="match status" value="1"/>
</dbReference>
<gene>
    <name evidence="7" type="ORF">FQN60_002691</name>
</gene>
<dbReference type="InterPro" id="IPR000352">
    <property type="entry name" value="Pep_chain_release_fac_I"/>
</dbReference>
<comment type="caution">
    <text evidence="7">The sequence shown here is derived from an EMBL/GenBank/DDBJ whole genome shotgun (WGS) entry which is preliminary data.</text>
</comment>
<accession>A0A5J5CLE3</accession>
<dbReference type="FunFam" id="3.30.160.20:FF:000046">
    <property type="entry name" value="Peptidyl-tRNA hydrolase ICT1"/>
    <property type="match status" value="1"/>
</dbReference>
<evidence type="ECO:0000256" key="5">
    <source>
        <dbReference type="SAM" id="MobiDB-lite"/>
    </source>
</evidence>
<dbReference type="PANTHER" id="PTHR11075:SF54">
    <property type="entry name" value="LARGE RIBOSOMAL SUBUNIT PROTEIN ML62"/>
    <property type="match status" value="1"/>
</dbReference>
<dbReference type="GO" id="GO:0070126">
    <property type="term" value="P:mitochondrial translational termination"/>
    <property type="evidence" value="ECO:0007669"/>
    <property type="project" value="TreeGrafter"/>
</dbReference>
<evidence type="ECO:0000256" key="2">
    <source>
        <dbReference type="ARBA" id="ARBA00038225"/>
    </source>
</evidence>
<evidence type="ECO:0000313" key="8">
    <source>
        <dbReference type="Proteomes" id="UP000327493"/>
    </source>
</evidence>
<organism evidence="7 8">
    <name type="scientific">Etheostoma spectabile</name>
    <name type="common">orangethroat darter</name>
    <dbReference type="NCBI Taxonomy" id="54343"/>
    <lineage>
        <taxon>Eukaryota</taxon>
        <taxon>Metazoa</taxon>
        <taxon>Chordata</taxon>
        <taxon>Craniata</taxon>
        <taxon>Vertebrata</taxon>
        <taxon>Euteleostomi</taxon>
        <taxon>Actinopterygii</taxon>
        <taxon>Neopterygii</taxon>
        <taxon>Teleostei</taxon>
        <taxon>Neoteleostei</taxon>
        <taxon>Acanthomorphata</taxon>
        <taxon>Eupercaria</taxon>
        <taxon>Perciformes</taxon>
        <taxon>Percoidei</taxon>
        <taxon>Percidae</taxon>
        <taxon>Etheostomatinae</taxon>
        <taxon>Etheostoma</taxon>
    </lineage>
</organism>
<feature type="domain" description="Prokaryotic-type class I peptide chain release factors" evidence="6">
    <location>
        <begin position="56"/>
        <end position="191"/>
    </location>
</feature>
<dbReference type="Gene3D" id="3.30.160.20">
    <property type="match status" value="1"/>
</dbReference>
<evidence type="ECO:0000256" key="3">
    <source>
        <dbReference type="ARBA" id="ARBA00039441"/>
    </source>
</evidence>
<dbReference type="GO" id="GO:0016150">
    <property type="term" value="F:translation release factor activity, codon nonspecific"/>
    <property type="evidence" value="ECO:0007669"/>
    <property type="project" value="TreeGrafter"/>
</dbReference>
<feature type="compositionally biased region" description="Polar residues" evidence="5">
    <location>
        <begin position="300"/>
        <end position="309"/>
    </location>
</feature>
<evidence type="ECO:0000256" key="1">
    <source>
        <dbReference type="ARBA" id="ARBA00013260"/>
    </source>
</evidence>
<feature type="region of interest" description="Disordered" evidence="5">
    <location>
        <begin position="300"/>
        <end position="322"/>
    </location>
</feature>
<proteinExistence type="inferred from homology"/>
<dbReference type="AlphaFoldDB" id="A0A5J5CLE3"/>
<sequence>MAAHIACRCYLPLCRTAGVKLIPQQVKLRNVVMCDINNTVQLSAGYGSRGADTTQDTQVHIPVDRLTVSYSRSSGPGGQHVNKGLSTKAEVRFHVQTAEWIPEVVRQNIFEKNKKRINKAGELLVTSELSRSQQRNLSDCIQKISAIIAEASEKPHEPTAEDIALRAARLEKGNKERLKQKKIHSATKKNRQQGVVLLIHLSEDGHPSLPHTVGVEGVAAPPAAGRVAGHDGVERRVAAAFSHGAGLRERLPSRSSSTFGLLPHASSGLLDLYFQERVRLRGAVEDGLGKTHAVVLAAQQESPSATRENSATRRLHSLSTPSLRPRSVRAAARRADTASLRCWFSSSNGGRFASTVKLSARPTTNSSSQGKEWMVLRRSRFSLLTRSCSMERSCSTWPERDSTWFCKVSMGVVGTFQLSGRPVQLLVHFGMLLVHFPKNLQLLGQVLSCWSYHGSSSSVTNSSIVPELSMGVSLLLNPGNPQKQAVLSEQQSSEPSRRQWSLLRAGAARGFHSARECCVVALRVSSFLPLLVVSSHSPPTARHRPILVLRPAAPAAEEPIDVAAMLQ</sequence>
<name>A0A5J5CLE3_9PERO</name>
<dbReference type="Proteomes" id="UP000327493">
    <property type="component" value="Chromosome 21"/>
</dbReference>
<evidence type="ECO:0000256" key="4">
    <source>
        <dbReference type="ARBA" id="ARBA00041531"/>
    </source>
</evidence>
<dbReference type="EMBL" id="VOFY01000021">
    <property type="protein sequence ID" value="KAA8581110.1"/>
    <property type="molecule type" value="Genomic_DNA"/>
</dbReference>
<comment type="similarity">
    <text evidence="2">Belongs to the prokaryotic/mitochondrial release factor family. Mitochondrion-specific ribosomal protein mL62 subfamily.</text>
</comment>
<dbReference type="PANTHER" id="PTHR11075">
    <property type="entry name" value="PEPTIDE CHAIN RELEASE FACTOR"/>
    <property type="match status" value="1"/>
</dbReference>
<keyword evidence="8" id="KW-1185">Reference proteome</keyword>
<dbReference type="EC" id="3.1.1.29" evidence="1"/>
<dbReference type="SUPFAM" id="SSF110916">
    <property type="entry name" value="Peptidyl-tRNA hydrolase domain-like"/>
    <property type="match status" value="1"/>
</dbReference>
<protein>
    <recommendedName>
        <fullName evidence="3">Large ribosomal subunit protein mL62</fullName>
        <ecNumber evidence="1">3.1.1.29</ecNumber>
    </recommendedName>
    <alternativeName>
        <fullName evidence="4">Peptidyl-tRNA hydrolase ICT1, mitochondrial</fullName>
    </alternativeName>
</protein>
<dbReference type="GO" id="GO:0005762">
    <property type="term" value="C:mitochondrial large ribosomal subunit"/>
    <property type="evidence" value="ECO:0007669"/>
    <property type="project" value="TreeGrafter"/>
</dbReference>
<evidence type="ECO:0000259" key="6">
    <source>
        <dbReference type="Pfam" id="PF00472"/>
    </source>
</evidence>